<dbReference type="EMBL" id="VSWD01000007">
    <property type="protein sequence ID" value="KAK3099026.1"/>
    <property type="molecule type" value="Genomic_DNA"/>
</dbReference>
<evidence type="ECO:0000259" key="1">
    <source>
        <dbReference type="PROSITE" id="PS50208"/>
    </source>
</evidence>
<dbReference type="AlphaFoldDB" id="A0AA88Y714"/>
<name>A0AA88Y714_PINIB</name>
<dbReference type="PANTHER" id="PTHR22576">
    <property type="entry name" value="MUCOSA ASSOCIATED LYMPHOID TISSUE LYMPHOMA TRANSLOCATION PROTEIN 1/PARACASPASE"/>
    <property type="match status" value="1"/>
</dbReference>
<dbReference type="Proteomes" id="UP001186944">
    <property type="component" value="Unassembled WGS sequence"/>
</dbReference>
<dbReference type="InterPro" id="IPR003598">
    <property type="entry name" value="Ig_sub2"/>
</dbReference>
<dbReference type="InterPro" id="IPR001309">
    <property type="entry name" value="Pept_C14_p20"/>
</dbReference>
<dbReference type="GO" id="GO:0006508">
    <property type="term" value="P:proteolysis"/>
    <property type="evidence" value="ECO:0007669"/>
    <property type="project" value="InterPro"/>
</dbReference>
<dbReference type="InterPro" id="IPR033540">
    <property type="entry name" value="MALT1_IG-like_dom_sf"/>
</dbReference>
<feature type="domain" description="Ig-like" evidence="2">
    <location>
        <begin position="335"/>
        <end position="419"/>
    </location>
</feature>
<dbReference type="Gene3D" id="2.60.40.10">
    <property type="entry name" value="Immunoglobulins"/>
    <property type="match status" value="3"/>
</dbReference>
<organism evidence="3 4">
    <name type="scientific">Pinctada imbricata</name>
    <name type="common">Atlantic pearl-oyster</name>
    <name type="synonym">Pinctada martensii</name>
    <dbReference type="NCBI Taxonomy" id="66713"/>
    <lineage>
        <taxon>Eukaryota</taxon>
        <taxon>Metazoa</taxon>
        <taxon>Spiralia</taxon>
        <taxon>Lophotrochozoa</taxon>
        <taxon>Mollusca</taxon>
        <taxon>Bivalvia</taxon>
        <taxon>Autobranchia</taxon>
        <taxon>Pteriomorphia</taxon>
        <taxon>Pterioida</taxon>
        <taxon>Pterioidea</taxon>
        <taxon>Pteriidae</taxon>
        <taxon>Pinctada</taxon>
    </lineage>
</organism>
<dbReference type="CDD" id="cd00096">
    <property type="entry name" value="Ig"/>
    <property type="match status" value="1"/>
</dbReference>
<evidence type="ECO:0008006" key="5">
    <source>
        <dbReference type="Google" id="ProtNLM"/>
    </source>
</evidence>
<keyword evidence="4" id="KW-1185">Reference proteome</keyword>
<gene>
    <name evidence="3" type="ORF">FSP39_025389</name>
</gene>
<dbReference type="Pfam" id="PF13895">
    <property type="entry name" value="Ig_2"/>
    <property type="match status" value="1"/>
</dbReference>
<dbReference type="SUPFAM" id="SSF47986">
    <property type="entry name" value="DEATH domain"/>
    <property type="match status" value="1"/>
</dbReference>
<dbReference type="PROSITE" id="PS50208">
    <property type="entry name" value="CASPASE_P20"/>
    <property type="match status" value="1"/>
</dbReference>
<dbReference type="PANTHER" id="PTHR22576:SF37">
    <property type="entry name" value="MUCOSA-ASSOCIATED LYMPHOID TISSUE LYMPHOMA TRANSLOCATION PROTEIN 1"/>
    <property type="match status" value="1"/>
</dbReference>
<dbReference type="InterPro" id="IPR029030">
    <property type="entry name" value="Caspase-like_dom_sf"/>
</dbReference>
<dbReference type="Pfam" id="PF00656">
    <property type="entry name" value="Peptidase_C14"/>
    <property type="match status" value="1"/>
</dbReference>
<dbReference type="InterPro" id="IPR011600">
    <property type="entry name" value="Pept_C14_caspase"/>
</dbReference>
<evidence type="ECO:0000313" key="3">
    <source>
        <dbReference type="EMBL" id="KAK3099026.1"/>
    </source>
</evidence>
<dbReference type="InterPro" id="IPR052039">
    <property type="entry name" value="Caspase-related_regulators"/>
</dbReference>
<dbReference type="Gene3D" id="2.60.40.3360">
    <property type="match status" value="1"/>
</dbReference>
<comment type="caution">
    <text evidence="3">The sequence shown here is derived from an EMBL/GenBank/DDBJ whole genome shotgun (WGS) entry which is preliminary data.</text>
</comment>
<dbReference type="Gene3D" id="3.40.50.1460">
    <property type="match status" value="1"/>
</dbReference>
<dbReference type="Pfam" id="PF13927">
    <property type="entry name" value="Ig_3"/>
    <property type="match status" value="1"/>
</dbReference>
<dbReference type="InterPro" id="IPR003599">
    <property type="entry name" value="Ig_sub"/>
</dbReference>
<dbReference type="InterPro" id="IPR007110">
    <property type="entry name" value="Ig-like_dom"/>
</dbReference>
<feature type="domain" description="Ig-like" evidence="2">
    <location>
        <begin position="115"/>
        <end position="201"/>
    </location>
</feature>
<dbReference type="InterPro" id="IPR011029">
    <property type="entry name" value="DEATH-like_dom_sf"/>
</dbReference>
<dbReference type="Gene3D" id="1.10.533.10">
    <property type="entry name" value="Death Domain, Fas"/>
    <property type="match status" value="1"/>
</dbReference>
<reference evidence="3" key="1">
    <citation type="submission" date="2019-08" db="EMBL/GenBank/DDBJ databases">
        <title>The improved chromosome-level genome for the pearl oyster Pinctada fucata martensii using PacBio sequencing and Hi-C.</title>
        <authorList>
            <person name="Zheng Z."/>
        </authorList>
    </citation>
    <scope>NUCLEOTIDE SEQUENCE</scope>
    <source>
        <strain evidence="3">ZZ-2019</strain>
        <tissue evidence="3">Adductor muscle</tissue>
    </source>
</reference>
<evidence type="ECO:0000313" key="4">
    <source>
        <dbReference type="Proteomes" id="UP001186944"/>
    </source>
</evidence>
<sequence length="830" mass="95343">MDPHQYRNLFYKPDMNICDLPAKLMLDLRESLDTGPETKNWRALLNIASKNFDHYNFSYQEVEEKFGNRIHQQNGSPARSVILELGARGMTVEELVFVLDHLKLEKILMYLKKYEKIKILCQPAETTYIKENDKVCLEVEAVGFPYPRYQWFKFSDISESYTEINGANLSVYKVDKAKVSDSGTYCCRLHNGQGDSQVHFSEEAVVIVEKNPVTTDDRAVNHDRLHPIDRCKNQTDFYRQHDIDPEKARLPYILEHPRCTQLTLGDTLVLNCVSLGQVPLVYEWYKDRRPYGQSHDSFIKIPGVLLSHSGVYKCIVRNTFGEQHSDDAIVTVTEIEIISNPKTCTVEFGGNAVFTCEARCRGEQLRYKWFKDGVELPGETKCELRLYNLQDMDKQGVYQCSVIAPSSHRQRLTNPATLSIKYNPLRPPEFNPTDKVALLIGNYDYIHESKLKAPKADVLTMSEIFRSLDFKVVSLLNLTKTEMLSAVDEFSELLGREVYGVFYFCGHGFEEDGRCYLVPPDARAGYTIDDCVCAEKVLQRMQKPDPALTVLILDICRIRNRVPSPKPEILDFTQKGNTVFCYATSEGMYAYENSENGILVQYLQRFLLQHKGLVEIFSQLQEDIGKEPKHYKLQIPEVRSNLLEPRRSLADRISFKGNTVMYNKRTLKWLRAHQKPEKQLIEIPDLLMLIELEFQSEFSNVLHVITTVKRNGVTAKAIGYIGHLPSSVSTLDEQPKIISTNPMRTKTTLYDMQKLTDDLWISVQIRYNKVLDNGQLSPDLCHDKTRVNLKLPLVAVLMLWKLRGSEAMEHEENDYKYTGLSSASSMTNSM</sequence>
<dbReference type="PROSITE" id="PS50835">
    <property type="entry name" value="IG_LIKE"/>
    <property type="match status" value="3"/>
</dbReference>
<dbReference type="GO" id="GO:0004197">
    <property type="term" value="F:cysteine-type endopeptidase activity"/>
    <property type="evidence" value="ECO:0007669"/>
    <property type="project" value="InterPro"/>
</dbReference>
<dbReference type="SMART" id="SM00409">
    <property type="entry name" value="IG"/>
    <property type="match status" value="3"/>
</dbReference>
<feature type="domain" description="Ig-like" evidence="2">
    <location>
        <begin position="251"/>
        <end position="331"/>
    </location>
</feature>
<dbReference type="InterPro" id="IPR013783">
    <property type="entry name" value="Ig-like_fold"/>
</dbReference>
<dbReference type="InterPro" id="IPR036179">
    <property type="entry name" value="Ig-like_dom_sf"/>
</dbReference>
<proteinExistence type="predicted"/>
<evidence type="ECO:0000259" key="2">
    <source>
        <dbReference type="PROSITE" id="PS50835"/>
    </source>
</evidence>
<dbReference type="SUPFAM" id="SSF52129">
    <property type="entry name" value="Caspase-like"/>
    <property type="match status" value="1"/>
</dbReference>
<accession>A0AA88Y714</accession>
<dbReference type="SMART" id="SM00408">
    <property type="entry name" value="IGc2"/>
    <property type="match status" value="3"/>
</dbReference>
<protein>
    <recommendedName>
        <fullName evidence="5">Mucosa-associated lymphoid tissue lymphoma translocation protein 1</fullName>
    </recommendedName>
</protein>
<feature type="domain" description="Caspase family p20" evidence="1">
    <location>
        <begin position="433"/>
        <end position="511"/>
    </location>
</feature>
<dbReference type="SUPFAM" id="SSF48726">
    <property type="entry name" value="Immunoglobulin"/>
    <property type="match status" value="3"/>
</dbReference>